<evidence type="ECO:0000313" key="2">
    <source>
        <dbReference type="Proteomes" id="UP000289784"/>
    </source>
</evidence>
<reference evidence="1 2" key="1">
    <citation type="submission" date="2019-01" db="EMBL/GenBank/DDBJ databases">
        <title>Pseudoxanthomonas composti sp. nov., isolated from compost.</title>
        <authorList>
            <person name="Yang G."/>
        </authorList>
    </citation>
    <scope>NUCLEOTIDE SEQUENCE [LARGE SCALE GENOMIC DNA]</scope>
    <source>
        <strain evidence="1 2">GSS15</strain>
    </source>
</reference>
<sequence>MTSQTVWLTTDLRTVFLGLALLTNLWVLLPSAQAQERPDAVQQAMMAMTASHGQRTALPLVTVLERLRATNGIDESSVAFISQLEATGLAELGEYEPALERFPEKLLPLLRTQNAPGPGYTPRSAAETIARLAEGRRIVVINEAHHAPQTRTLLVELLPLLRGEGFTDYAAEALSEHAEKIGPRGYAEHDDGLYSREAVFGQVLSTAAQLGFRIQNYEYQGKQRTQQDRETGQARNLARLLRERPDARFIVHAGYSHAIERALPNYTPMAAELKRLTGLDPLTVDQTFLRPLRPATDEEAIYRQLLERLPGDTATASVFVSEDGAVWSYQPDGFDVTVVLPDPPALHGRPGWLWQPALKRHHAPVDRKLCANTWPCAVISRRANRPENAVAADGVVLREPDACIVLALPAGRFTLVATDAQDRVLGMQEITVPASPNDGPQPVR</sequence>
<evidence type="ECO:0000313" key="1">
    <source>
        <dbReference type="EMBL" id="RXR07295.1"/>
    </source>
</evidence>
<dbReference type="OrthoDB" id="277629at2"/>
<accession>A0A4Q1JXD9</accession>
<dbReference type="RefSeq" id="WP_129470110.1">
    <property type="nucleotide sequence ID" value="NZ_SAWZ01000002.1"/>
</dbReference>
<name>A0A4Q1JXD9_9GAMM</name>
<dbReference type="EMBL" id="SAWZ01000002">
    <property type="protein sequence ID" value="RXR07295.1"/>
    <property type="molecule type" value="Genomic_DNA"/>
</dbReference>
<keyword evidence="2" id="KW-1185">Reference proteome</keyword>
<protein>
    <recommendedName>
        <fullName evidence="3">Erythromycin esterase family protein</fullName>
    </recommendedName>
</protein>
<organism evidence="1 2">
    <name type="scientific">Pseudoxanthomonas composti</name>
    <dbReference type="NCBI Taxonomy" id="2137479"/>
    <lineage>
        <taxon>Bacteria</taxon>
        <taxon>Pseudomonadati</taxon>
        <taxon>Pseudomonadota</taxon>
        <taxon>Gammaproteobacteria</taxon>
        <taxon>Lysobacterales</taxon>
        <taxon>Lysobacteraceae</taxon>
        <taxon>Pseudoxanthomonas</taxon>
    </lineage>
</organism>
<evidence type="ECO:0008006" key="3">
    <source>
        <dbReference type="Google" id="ProtNLM"/>
    </source>
</evidence>
<proteinExistence type="predicted"/>
<gene>
    <name evidence="1" type="ORF">EPA99_05095</name>
</gene>
<dbReference type="AlphaFoldDB" id="A0A4Q1JXD9"/>
<dbReference type="Proteomes" id="UP000289784">
    <property type="component" value="Unassembled WGS sequence"/>
</dbReference>
<comment type="caution">
    <text evidence="1">The sequence shown here is derived from an EMBL/GenBank/DDBJ whole genome shotgun (WGS) entry which is preliminary data.</text>
</comment>